<organism evidence="10 11">
    <name type="scientific">Streptomyces canus</name>
    <dbReference type="NCBI Taxonomy" id="58343"/>
    <lineage>
        <taxon>Bacteria</taxon>
        <taxon>Bacillati</taxon>
        <taxon>Actinomycetota</taxon>
        <taxon>Actinomycetes</taxon>
        <taxon>Kitasatosporales</taxon>
        <taxon>Streptomycetaceae</taxon>
        <taxon>Streptomyces</taxon>
        <taxon>Streptomyces aurantiacus group</taxon>
    </lineage>
</organism>
<evidence type="ECO:0000256" key="4">
    <source>
        <dbReference type="ARBA" id="ARBA00022825"/>
    </source>
</evidence>
<dbReference type="InterPro" id="IPR015500">
    <property type="entry name" value="Peptidase_S8_subtilisin-rel"/>
</dbReference>
<evidence type="ECO:0000256" key="3">
    <source>
        <dbReference type="ARBA" id="ARBA00022801"/>
    </source>
</evidence>
<dbReference type="InterPro" id="IPR000209">
    <property type="entry name" value="Peptidase_S8/S53_dom"/>
</dbReference>
<accession>A0A117R6L4</accession>
<gene>
    <name evidence="10" type="ORF">AQJ46_06285</name>
</gene>
<feature type="compositionally biased region" description="Acidic residues" evidence="6">
    <location>
        <begin position="72"/>
        <end position="83"/>
    </location>
</feature>
<feature type="signal peptide" evidence="8">
    <location>
        <begin position="1"/>
        <end position="17"/>
    </location>
</feature>
<dbReference type="InterPro" id="IPR050131">
    <property type="entry name" value="Peptidase_S8_subtilisin-like"/>
</dbReference>
<comment type="similarity">
    <text evidence="1 5">Belongs to the peptidase S8 family.</text>
</comment>
<keyword evidence="8" id="KW-0732">Signal</keyword>
<dbReference type="PANTHER" id="PTHR43806">
    <property type="entry name" value="PEPTIDASE S8"/>
    <property type="match status" value="1"/>
</dbReference>
<evidence type="ECO:0000313" key="11">
    <source>
        <dbReference type="Proteomes" id="UP000053669"/>
    </source>
</evidence>
<feature type="transmembrane region" description="Helical" evidence="7">
    <location>
        <begin position="345"/>
        <end position="367"/>
    </location>
</feature>
<sequence>MALTGALILAAAPTALADQTRRDQWALNALHAESAWKIAKGKGVTVAVIDTGVNAEHQDLKGNLLKGKDFTDGDDDASPEESDSNLSATHGTEMASIIAGHGHGAGAADGVMGLAPEAKILPIRSTGGDFADQIRYAVDHGASIINMSTSTSQESSEGREAVTYALEHNVLIVTASGNEGKSGQIDFPGEYPGVLTVGGVDNGGTIWERSNYGPQVLLTAPATHIVSAGWPGDKLSDGTGTSASSAFVSAAAALIKSKFPDLTPGQIANRLVKTAVLPDAEKGLSLPDEKYGYGIIQPLAALKDNIPVGSKYGPLTVPESLKEKSAAPALDASDDEQGKADQKALIIWAVVGVATLTVIGLAILLIVKRSRRRRNSEGGPAGPSGPVAYPQYGQQPHTQQNPYQQPVSPQPHNPYQQQPTPPHSQWPPQQ</sequence>
<evidence type="ECO:0000256" key="1">
    <source>
        <dbReference type="ARBA" id="ARBA00011073"/>
    </source>
</evidence>
<feature type="active site" description="Charge relay system" evidence="5">
    <location>
        <position position="242"/>
    </location>
</feature>
<dbReference type="PROSITE" id="PS00136">
    <property type="entry name" value="SUBTILASE_ASP"/>
    <property type="match status" value="1"/>
</dbReference>
<dbReference type="SUPFAM" id="SSF52743">
    <property type="entry name" value="Subtilisin-like"/>
    <property type="match status" value="1"/>
</dbReference>
<dbReference type="PROSITE" id="PS51892">
    <property type="entry name" value="SUBTILASE"/>
    <property type="match status" value="1"/>
</dbReference>
<keyword evidence="7" id="KW-1133">Transmembrane helix</keyword>
<dbReference type="PRINTS" id="PR00723">
    <property type="entry name" value="SUBTILISIN"/>
</dbReference>
<reference evidence="10 11" key="1">
    <citation type="submission" date="2015-10" db="EMBL/GenBank/DDBJ databases">
        <title>Draft genome sequence of Streptomyces canus DSM 40017, type strain for the species Streptomyces canus.</title>
        <authorList>
            <person name="Ruckert C."/>
            <person name="Winkler A."/>
            <person name="Kalinowski J."/>
            <person name="Kampfer P."/>
            <person name="Glaeser S."/>
        </authorList>
    </citation>
    <scope>NUCLEOTIDE SEQUENCE [LARGE SCALE GENOMIC DNA]</scope>
    <source>
        <strain evidence="10 11">DSM 40017</strain>
    </source>
</reference>
<keyword evidence="3 5" id="KW-0378">Hydrolase</keyword>
<evidence type="ECO:0000256" key="7">
    <source>
        <dbReference type="SAM" id="Phobius"/>
    </source>
</evidence>
<dbReference type="STRING" id="58343.AQJ46_06285"/>
<keyword evidence="7" id="KW-0812">Transmembrane</keyword>
<proteinExistence type="inferred from homology"/>
<keyword evidence="4 5" id="KW-0720">Serine protease</keyword>
<dbReference type="InterPro" id="IPR023827">
    <property type="entry name" value="Peptidase_S8_Asp-AS"/>
</dbReference>
<dbReference type="Pfam" id="PF00082">
    <property type="entry name" value="Peptidase_S8"/>
    <property type="match status" value="1"/>
</dbReference>
<evidence type="ECO:0000259" key="9">
    <source>
        <dbReference type="Pfam" id="PF00082"/>
    </source>
</evidence>
<evidence type="ECO:0000256" key="2">
    <source>
        <dbReference type="ARBA" id="ARBA00022670"/>
    </source>
</evidence>
<evidence type="ECO:0000256" key="5">
    <source>
        <dbReference type="PROSITE-ProRule" id="PRU01240"/>
    </source>
</evidence>
<evidence type="ECO:0000256" key="6">
    <source>
        <dbReference type="SAM" id="MobiDB-lite"/>
    </source>
</evidence>
<keyword evidence="2 5" id="KW-0645">Protease</keyword>
<dbReference type="EMBL" id="LMWU01000005">
    <property type="protein sequence ID" value="KUN74006.1"/>
    <property type="molecule type" value="Genomic_DNA"/>
</dbReference>
<feature type="compositionally biased region" description="Low complexity" evidence="6">
    <location>
        <begin position="394"/>
        <end position="406"/>
    </location>
</feature>
<protein>
    <submittedName>
        <fullName evidence="10">Type VII secretion-associated serine protease mycosin</fullName>
    </submittedName>
</protein>
<feature type="active site" description="Charge relay system" evidence="5">
    <location>
        <position position="50"/>
    </location>
</feature>
<dbReference type="InterPro" id="IPR036852">
    <property type="entry name" value="Peptidase_S8/S53_dom_sf"/>
</dbReference>
<feature type="active site" description="Charge relay system" evidence="5">
    <location>
        <position position="90"/>
    </location>
</feature>
<comment type="caution">
    <text evidence="10">The sequence shown here is derived from an EMBL/GenBank/DDBJ whole genome shotgun (WGS) entry which is preliminary data.</text>
</comment>
<feature type="domain" description="Peptidase S8/S53" evidence="9">
    <location>
        <begin position="41"/>
        <end position="294"/>
    </location>
</feature>
<keyword evidence="7" id="KW-0472">Membrane</keyword>
<dbReference type="GO" id="GO:0006508">
    <property type="term" value="P:proteolysis"/>
    <property type="evidence" value="ECO:0007669"/>
    <property type="project" value="UniProtKB-KW"/>
</dbReference>
<dbReference type="AlphaFoldDB" id="A0A117R6L4"/>
<feature type="region of interest" description="Disordered" evidence="6">
    <location>
        <begin position="64"/>
        <end position="88"/>
    </location>
</feature>
<dbReference type="Proteomes" id="UP000053669">
    <property type="component" value="Unassembled WGS sequence"/>
</dbReference>
<feature type="compositionally biased region" description="Pro residues" evidence="6">
    <location>
        <begin position="419"/>
        <end position="430"/>
    </location>
</feature>
<feature type="chain" id="PRO_5038704394" evidence="8">
    <location>
        <begin position="18"/>
        <end position="430"/>
    </location>
</feature>
<dbReference type="Gene3D" id="3.40.50.200">
    <property type="entry name" value="Peptidase S8/S53 domain"/>
    <property type="match status" value="1"/>
</dbReference>
<name>A0A117R6L4_9ACTN</name>
<dbReference type="GO" id="GO:0004252">
    <property type="term" value="F:serine-type endopeptidase activity"/>
    <property type="evidence" value="ECO:0007669"/>
    <property type="project" value="UniProtKB-UniRule"/>
</dbReference>
<evidence type="ECO:0000256" key="8">
    <source>
        <dbReference type="SAM" id="SignalP"/>
    </source>
</evidence>
<feature type="region of interest" description="Disordered" evidence="6">
    <location>
        <begin position="372"/>
        <end position="430"/>
    </location>
</feature>
<evidence type="ECO:0000313" key="10">
    <source>
        <dbReference type="EMBL" id="KUN74006.1"/>
    </source>
</evidence>
<dbReference type="PANTHER" id="PTHR43806:SF11">
    <property type="entry name" value="CEREVISIN-RELATED"/>
    <property type="match status" value="1"/>
</dbReference>